<dbReference type="PROSITE" id="PS51145">
    <property type="entry name" value="ZU5"/>
    <property type="match status" value="1"/>
</dbReference>
<accession>A0ABW3Q3I2</accession>
<comment type="caution">
    <text evidence="2">The sequence shown here is derived from an EMBL/GenBank/DDBJ whole genome shotgun (WGS) entry which is preliminary data.</text>
</comment>
<evidence type="ECO:0000259" key="1">
    <source>
        <dbReference type="PROSITE" id="PS51145"/>
    </source>
</evidence>
<dbReference type="PROSITE" id="PS51257">
    <property type="entry name" value="PROKAR_LIPOPROTEIN"/>
    <property type="match status" value="1"/>
</dbReference>
<evidence type="ECO:0000313" key="3">
    <source>
        <dbReference type="Proteomes" id="UP001597116"/>
    </source>
</evidence>
<organism evidence="2 3">
    <name type="scientific">Larkinella insperata</name>
    <dbReference type="NCBI Taxonomy" id="332158"/>
    <lineage>
        <taxon>Bacteria</taxon>
        <taxon>Pseudomonadati</taxon>
        <taxon>Bacteroidota</taxon>
        <taxon>Cytophagia</taxon>
        <taxon>Cytophagales</taxon>
        <taxon>Spirosomataceae</taxon>
        <taxon>Larkinella</taxon>
    </lineage>
</organism>
<dbReference type="Proteomes" id="UP001597116">
    <property type="component" value="Unassembled WGS sequence"/>
</dbReference>
<name>A0ABW3Q3I2_9BACT</name>
<feature type="domain" description="ZU5" evidence="1">
    <location>
        <begin position="49"/>
        <end position="175"/>
    </location>
</feature>
<dbReference type="InterPro" id="IPR000906">
    <property type="entry name" value="ZU5_dom"/>
</dbReference>
<sequence>MNVKHFLLAGWAFLAALTSCKHEPSKIEPVEKPPAEESKPFPIGKPTGVLKTFAVGPAGGELNDLDNGLKLTVPAGALKTETVISVQTVESTCPARVGKSVRLLPHDVEFAKPVTIEFSYAAFKDSLASTKALSLAYQDEKGVWSLMMNRAVNQKTQTVRVATTHFSDWSLATAVRLLPFSVTLSEKQEQKFQLIQYVKINSYEEFATTLETDEELAPLVQPEVKVIYEGQPLNPAYAKEGAWQLHSVDPDAEEGEIHPQTNQSYALYKAPAFIPQPQNVGVSVGFNVRKGKVIFVANVMLMPKNSLVYRIGNGPWKTIHDTFVVRQKGEYALGGFDAVSDISVAIIWTGEVGTYRWSMVDQPKNATTFGLNDMKGNNHYEARYWKEKEGFLNSGGSLTITKVGKVTETVSGKFTVSPTGLGKIGVPNGMIGPAIEGYFTVTRMPDVQ</sequence>
<keyword evidence="3" id="KW-1185">Reference proteome</keyword>
<dbReference type="EMBL" id="JBHTLP010000008">
    <property type="protein sequence ID" value="MFD1141527.1"/>
    <property type="molecule type" value="Genomic_DNA"/>
</dbReference>
<gene>
    <name evidence="2" type="ORF">ACFQ4C_10430</name>
</gene>
<evidence type="ECO:0000313" key="2">
    <source>
        <dbReference type="EMBL" id="MFD1141527.1"/>
    </source>
</evidence>
<protein>
    <recommendedName>
        <fullName evidence="1">ZU5 domain-containing protein</fullName>
    </recommendedName>
</protein>
<dbReference type="RefSeq" id="WP_265991948.1">
    <property type="nucleotide sequence ID" value="NZ_CP110973.1"/>
</dbReference>
<reference evidence="3" key="1">
    <citation type="journal article" date="2019" name="Int. J. Syst. Evol. Microbiol.">
        <title>The Global Catalogue of Microorganisms (GCM) 10K type strain sequencing project: providing services to taxonomists for standard genome sequencing and annotation.</title>
        <authorList>
            <consortium name="The Broad Institute Genomics Platform"/>
            <consortium name="The Broad Institute Genome Sequencing Center for Infectious Disease"/>
            <person name="Wu L."/>
            <person name="Ma J."/>
        </authorList>
    </citation>
    <scope>NUCLEOTIDE SEQUENCE [LARGE SCALE GENOMIC DNA]</scope>
    <source>
        <strain evidence="3">CCUG 55608</strain>
    </source>
</reference>
<dbReference type="Gene3D" id="2.60.220.30">
    <property type="match status" value="1"/>
</dbReference>
<proteinExistence type="predicted"/>